<dbReference type="SUPFAM" id="SSF46557">
    <property type="entry name" value="GreA transcript cleavage protein, N-terminal domain"/>
    <property type="match status" value="1"/>
</dbReference>
<proteinExistence type="inferred from homology"/>
<dbReference type="Pfam" id="PF03449">
    <property type="entry name" value="GreA_GreB_N"/>
    <property type="match status" value="1"/>
</dbReference>
<dbReference type="PANTHER" id="PTHR30437">
    <property type="entry name" value="TRANSCRIPTION ELONGATION FACTOR GREA"/>
    <property type="match status" value="1"/>
</dbReference>
<keyword evidence="11" id="KW-0648">Protein biosynthesis</keyword>
<dbReference type="InterPro" id="IPR022691">
    <property type="entry name" value="Tscrpt_elong_fac_GreA/B_N"/>
</dbReference>
<dbReference type="InterPro" id="IPR018151">
    <property type="entry name" value="TF_GreA/GreB_CS"/>
</dbReference>
<evidence type="ECO:0000256" key="6">
    <source>
        <dbReference type="ARBA" id="ARBA00024916"/>
    </source>
</evidence>
<dbReference type="Proteomes" id="UP001500731">
    <property type="component" value="Unassembled WGS sequence"/>
</dbReference>
<organism evidence="11 12">
    <name type="scientific">Microbacterium panaciterrae</name>
    <dbReference type="NCBI Taxonomy" id="985759"/>
    <lineage>
        <taxon>Bacteria</taxon>
        <taxon>Bacillati</taxon>
        <taxon>Actinomycetota</taxon>
        <taxon>Actinomycetes</taxon>
        <taxon>Micrococcales</taxon>
        <taxon>Microbacteriaceae</taxon>
        <taxon>Microbacterium</taxon>
    </lineage>
</organism>
<evidence type="ECO:0000259" key="9">
    <source>
        <dbReference type="Pfam" id="PF01272"/>
    </source>
</evidence>
<dbReference type="Gene3D" id="3.10.50.30">
    <property type="entry name" value="Transcription elongation factor, GreA/GreB, C-terminal domain"/>
    <property type="match status" value="1"/>
</dbReference>
<evidence type="ECO:0000256" key="7">
    <source>
        <dbReference type="ARBA" id="ARBA00030776"/>
    </source>
</evidence>
<reference evidence="12" key="1">
    <citation type="journal article" date="2019" name="Int. J. Syst. Evol. Microbiol.">
        <title>The Global Catalogue of Microorganisms (GCM) 10K type strain sequencing project: providing services to taxonomists for standard genome sequencing and annotation.</title>
        <authorList>
            <consortium name="The Broad Institute Genomics Platform"/>
            <consortium name="The Broad Institute Genome Sequencing Center for Infectious Disease"/>
            <person name="Wu L."/>
            <person name="Ma J."/>
        </authorList>
    </citation>
    <scope>NUCLEOTIDE SEQUENCE [LARGE SCALE GENOMIC DNA]</scope>
    <source>
        <strain evidence="12">JCM 17839</strain>
    </source>
</reference>
<keyword evidence="3 8" id="KW-0805">Transcription regulation</keyword>
<evidence type="ECO:0000256" key="4">
    <source>
        <dbReference type="ARBA" id="ARBA00023125"/>
    </source>
</evidence>
<dbReference type="InterPro" id="IPR001437">
    <property type="entry name" value="Tscrpt_elong_fac_GreA/B_C"/>
</dbReference>
<evidence type="ECO:0000256" key="3">
    <source>
        <dbReference type="ARBA" id="ARBA00023015"/>
    </source>
</evidence>
<keyword evidence="4 8" id="KW-0238">DNA-binding</keyword>
<sequence>MLSDAPAGAGASWHIRGHLVPDPNGKEFAVSNDVQVPFLTQEAYDRLVAELENLSTVGREEIAKRIEIAREEGDLKENGGYHAAKDEQGKMEARIRTLEALLKNAKVGEAPASRGIVEPGTVVTATVAGGEEVFLLGSREIAGGTDLDVYSEASPLGSAIQGLKVGEKTSYEAPNGRSIAVEILKVETFAG</sequence>
<evidence type="ECO:0000259" key="10">
    <source>
        <dbReference type="Pfam" id="PF03449"/>
    </source>
</evidence>
<gene>
    <name evidence="8 11" type="primary">greA</name>
    <name evidence="11" type="ORF">GCM10023171_34580</name>
</gene>
<feature type="domain" description="Transcription elongation factor GreA/GreB N-terminal" evidence="10">
    <location>
        <begin position="39"/>
        <end position="107"/>
    </location>
</feature>
<protein>
    <recommendedName>
        <fullName evidence="2 8">Transcription elongation factor GreA</fullName>
    </recommendedName>
    <alternativeName>
        <fullName evidence="7 8">Transcript cleavage factor GreA</fullName>
    </alternativeName>
</protein>
<keyword evidence="12" id="KW-1185">Reference proteome</keyword>
<dbReference type="InterPro" id="IPR036953">
    <property type="entry name" value="GreA/GreB_C_sf"/>
</dbReference>
<dbReference type="EMBL" id="BAABGP010000024">
    <property type="protein sequence ID" value="GAA4491152.1"/>
    <property type="molecule type" value="Genomic_DNA"/>
</dbReference>
<dbReference type="InterPro" id="IPR028624">
    <property type="entry name" value="Tscrpt_elong_fac_GreA/B"/>
</dbReference>
<dbReference type="SUPFAM" id="SSF54534">
    <property type="entry name" value="FKBP-like"/>
    <property type="match status" value="1"/>
</dbReference>
<keyword evidence="11" id="KW-0251">Elongation factor</keyword>
<comment type="similarity">
    <text evidence="1 8">Belongs to the GreA/GreB family.</text>
</comment>
<dbReference type="HAMAP" id="MF_00105">
    <property type="entry name" value="GreA_GreB"/>
    <property type="match status" value="1"/>
</dbReference>
<evidence type="ECO:0000256" key="8">
    <source>
        <dbReference type="HAMAP-Rule" id="MF_00105"/>
    </source>
</evidence>
<feature type="domain" description="Transcription elongation factor GreA/GreB C-terminal" evidence="9">
    <location>
        <begin position="115"/>
        <end position="187"/>
    </location>
</feature>
<keyword evidence="5 8" id="KW-0804">Transcription</keyword>
<dbReference type="NCBIfam" id="NF001262">
    <property type="entry name" value="PRK00226.1-3"/>
    <property type="match status" value="1"/>
</dbReference>
<evidence type="ECO:0000313" key="12">
    <source>
        <dbReference type="Proteomes" id="UP001500731"/>
    </source>
</evidence>
<comment type="function">
    <text evidence="6 8">Necessary for efficient RNA polymerase transcription elongation past template-encoded arresting sites. The arresting sites in DNA have the property of trapping a certain fraction of elongating RNA polymerases that pass through, resulting in locked ternary complexes. Cleavage of the nascent transcript by cleavage factors such as GreA or GreB allows the resumption of elongation from the new 3'terminus. GreA releases sequences of 2 to 3 nucleotides.</text>
</comment>
<evidence type="ECO:0000256" key="5">
    <source>
        <dbReference type="ARBA" id="ARBA00023163"/>
    </source>
</evidence>
<accession>A0ABP8PPU0</accession>
<evidence type="ECO:0000256" key="1">
    <source>
        <dbReference type="ARBA" id="ARBA00008213"/>
    </source>
</evidence>
<evidence type="ECO:0000313" key="11">
    <source>
        <dbReference type="EMBL" id="GAA4491152.1"/>
    </source>
</evidence>
<evidence type="ECO:0000256" key="2">
    <source>
        <dbReference type="ARBA" id="ARBA00013729"/>
    </source>
</evidence>
<dbReference type="Pfam" id="PF01272">
    <property type="entry name" value="GreA_GreB"/>
    <property type="match status" value="1"/>
</dbReference>
<dbReference type="PANTHER" id="PTHR30437:SF4">
    <property type="entry name" value="TRANSCRIPTION ELONGATION FACTOR GREA"/>
    <property type="match status" value="1"/>
</dbReference>
<dbReference type="GO" id="GO:0003746">
    <property type="term" value="F:translation elongation factor activity"/>
    <property type="evidence" value="ECO:0007669"/>
    <property type="project" value="UniProtKB-KW"/>
</dbReference>
<comment type="caution">
    <text evidence="11">The sequence shown here is derived from an EMBL/GenBank/DDBJ whole genome shotgun (WGS) entry which is preliminary data.</text>
</comment>
<dbReference type="InterPro" id="IPR023459">
    <property type="entry name" value="Tscrpt_elong_fac_GreA/B_fam"/>
</dbReference>
<name>A0ABP8PPU0_9MICO</name>
<dbReference type="InterPro" id="IPR036805">
    <property type="entry name" value="Tscrpt_elong_fac_GreA/B_N_sf"/>
</dbReference>
<dbReference type="Gene3D" id="1.10.287.180">
    <property type="entry name" value="Transcription elongation factor, GreA/GreB, N-terminal domain"/>
    <property type="match status" value="1"/>
</dbReference>
<dbReference type="PROSITE" id="PS00829">
    <property type="entry name" value="GREAB_1"/>
    <property type="match status" value="1"/>
</dbReference>